<reference evidence="2 3" key="1">
    <citation type="submission" date="2022-04" db="EMBL/GenBank/DDBJ databases">
        <title>Positive selection, recombination, and allopatry shape intraspecific diversity of widespread and dominant cyanobacteria.</title>
        <authorList>
            <person name="Wei J."/>
            <person name="Shu W."/>
            <person name="Hu C."/>
        </authorList>
    </citation>
    <scope>NUCLEOTIDE SEQUENCE [LARGE SCALE GENOMIC DNA]</scope>
    <source>
        <strain evidence="2 3">DQ-A4</strain>
    </source>
</reference>
<gene>
    <name evidence="2" type="ORF">NC992_07880</name>
</gene>
<name>A0ABV0K4F4_9CYAN</name>
<dbReference type="Pfam" id="PF05137">
    <property type="entry name" value="PilN"/>
    <property type="match status" value="1"/>
</dbReference>
<sequence length="259" mass="28014">MYGLDINFLKDREVRVFEARPRARGGGGVAPGDRRPLVLGLAVALIPLALVGGYWAVTRSQVNQLRARSAELDAETAQLQSQLQEISGIQGQIDLIRSEINAFVTVFNDILPWSALLQDIRTRTPARVQIVGLSQTTTTPEATDPNVVPESSEGISINGVACSYDEINDFALVLQRSPLLQSETVAISQAQQQPTLLDPQTQGRCPGTAVGDPDFLIDYTIGANITDTPASQLVDELERQGTVGLVTRIQALREKGVIE</sequence>
<evidence type="ECO:0000313" key="3">
    <source>
        <dbReference type="Proteomes" id="UP001482513"/>
    </source>
</evidence>
<proteinExistence type="predicted"/>
<dbReference type="RefSeq" id="WP_190696808.1">
    <property type="nucleotide sequence ID" value="NZ_JAMPKX010000002.1"/>
</dbReference>
<protein>
    <submittedName>
        <fullName evidence="2">PilN domain-containing protein</fullName>
    </submittedName>
</protein>
<dbReference type="InterPro" id="IPR052534">
    <property type="entry name" value="Extracell_DNA_Util/SecSys_Comp"/>
</dbReference>
<keyword evidence="1" id="KW-0472">Membrane</keyword>
<evidence type="ECO:0000256" key="1">
    <source>
        <dbReference type="SAM" id="Phobius"/>
    </source>
</evidence>
<dbReference type="InterPro" id="IPR007813">
    <property type="entry name" value="PilN"/>
</dbReference>
<feature type="transmembrane region" description="Helical" evidence="1">
    <location>
        <begin position="37"/>
        <end position="57"/>
    </location>
</feature>
<accession>A0ABV0K4F4</accession>
<keyword evidence="1" id="KW-1133">Transmembrane helix</keyword>
<dbReference type="EMBL" id="JAMPKX010000002">
    <property type="protein sequence ID" value="MEP0946788.1"/>
    <property type="molecule type" value="Genomic_DNA"/>
</dbReference>
<keyword evidence="1" id="KW-0812">Transmembrane</keyword>
<organism evidence="2 3">
    <name type="scientific">Leptolyngbya subtilissima DQ-A4</name>
    <dbReference type="NCBI Taxonomy" id="2933933"/>
    <lineage>
        <taxon>Bacteria</taxon>
        <taxon>Bacillati</taxon>
        <taxon>Cyanobacteriota</taxon>
        <taxon>Cyanophyceae</taxon>
        <taxon>Leptolyngbyales</taxon>
        <taxon>Leptolyngbyaceae</taxon>
        <taxon>Leptolyngbya group</taxon>
        <taxon>Leptolyngbya</taxon>
    </lineage>
</organism>
<evidence type="ECO:0000313" key="2">
    <source>
        <dbReference type="EMBL" id="MEP0946788.1"/>
    </source>
</evidence>
<dbReference type="Proteomes" id="UP001482513">
    <property type="component" value="Unassembled WGS sequence"/>
</dbReference>
<comment type="caution">
    <text evidence="2">The sequence shown here is derived from an EMBL/GenBank/DDBJ whole genome shotgun (WGS) entry which is preliminary data.</text>
</comment>
<dbReference type="PANTHER" id="PTHR40278:SF1">
    <property type="entry name" value="DNA UTILIZATION PROTEIN HOFN"/>
    <property type="match status" value="1"/>
</dbReference>
<keyword evidence="3" id="KW-1185">Reference proteome</keyword>
<dbReference type="PANTHER" id="PTHR40278">
    <property type="entry name" value="DNA UTILIZATION PROTEIN HOFN"/>
    <property type="match status" value="1"/>
</dbReference>